<protein>
    <submittedName>
        <fullName evidence="1">Uncharacterized protein</fullName>
    </submittedName>
</protein>
<evidence type="ECO:0000313" key="2">
    <source>
        <dbReference type="Proteomes" id="UP000188320"/>
    </source>
</evidence>
<dbReference type="Proteomes" id="UP000188320">
    <property type="component" value="Unassembled WGS sequence"/>
</dbReference>
<dbReference type="AlphaFoldDB" id="A0A1R1PR26"/>
<dbReference type="EMBL" id="LSSK01000419">
    <property type="protein sequence ID" value="OMH83408.1"/>
    <property type="molecule type" value="Genomic_DNA"/>
</dbReference>
<sequence>MGVSPSPCHQEYTRLFSDISFLKITSTTGRISSTSSLSPNIFLSSLKFKTSKSSTARTVNGSLSLNVSDSPAITILELGPKYATSSFSSLNLGMNLPNTINPDSR</sequence>
<comment type="caution">
    <text evidence="1">The sequence shown here is derived from an EMBL/GenBank/DDBJ whole genome shotgun (WGS) entry which is preliminary data.</text>
</comment>
<keyword evidence="2" id="KW-1185">Reference proteome</keyword>
<reference evidence="2" key="1">
    <citation type="submission" date="2017-01" db="EMBL/GenBank/DDBJ databases">
        <authorList>
            <person name="Wang Y."/>
            <person name="White M."/>
            <person name="Kvist S."/>
            <person name="Moncalvo J.-M."/>
        </authorList>
    </citation>
    <scope>NUCLEOTIDE SEQUENCE [LARGE SCALE GENOMIC DNA]</scope>
    <source>
        <strain evidence="2">COL-18-3</strain>
    </source>
</reference>
<proteinExistence type="predicted"/>
<organism evidence="1 2">
    <name type="scientific">Zancudomyces culisetae</name>
    <name type="common">Gut fungus</name>
    <name type="synonym">Smittium culisetae</name>
    <dbReference type="NCBI Taxonomy" id="1213189"/>
    <lineage>
        <taxon>Eukaryota</taxon>
        <taxon>Fungi</taxon>
        <taxon>Fungi incertae sedis</taxon>
        <taxon>Zoopagomycota</taxon>
        <taxon>Kickxellomycotina</taxon>
        <taxon>Harpellomycetes</taxon>
        <taxon>Harpellales</taxon>
        <taxon>Legeriomycetaceae</taxon>
        <taxon>Zancudomyces</taxon>
    </lineage>
</organism>
<accession>A0A1R1PR26</accession>
<name>A0A1R1PR26_ZANCU</name>
<gene>
    <name evidence="1" type="ORF">AX774_g3095</name>
</gene>
<evidence type="ECO:0000313" key="1">
    <source>
        <dbReference type="EMBL" id="OMH83408.1"/>
    </source>
</evidence>